<proteinExistence type="predicted"/>
<dbReference type="Proteomes" id="UP000235145">
    <property type="component" value="Unassembled WGS sequence"/>
</dbReference>
<evidence type="ECO:0000313" key="1">
    <source>
        <dbReference type="EMBL" id="KAJ0197849.1"/>
    </source>
</evidence>
<evidence type="ECO:0000313" key="2">
    <source>
        <dbReference type="Proteomes" id="UP000235145"/>
    </source>
</evidence>
<dbReference type="EMBL" id="NBSK02000007">
    <property type="protein sequence ID" value="KAJ0197849.1"/>
    <property type="molecule type" value="Genomic_DNA"/>
</dbReference>
<accession>A0A9R1V2V8</accession>
<gene>
    <name evidence="1" type="ORF">LSAT_V11C700381120</name>
</gene>
<dbReference type="AlphaFoldDB" id="A0A9R1V2V8"/>
<reference evidence="1 2" key="1">
    <citation type="journal article" date="2017" name="Nat. Commun.">
        <title>Genome assembly with in vitro proximity ligation data and whole-genome triplication in lettuce.</title>
        <authorList>
            <person name="Reyes-Chin-Wo S."/>
            <person name="Wang Z."/>
            <person name="Yang X."/>
            <person name="Kozik A."/>
            <person name="Arikit S."/>
            <person name="Song C."/>
            <person name="Xia L."/>
            <person name="Froenicke L."/>
            <person name="Lavelle D.O."/>
            <person name="Truco M.J."/>
            <person name="Xia R."/>
            <person name="Zhu S."/>
            <person name="Xu C."/>
            <person name="Xu H."/>
            <person name="Xu X."/>
            <person name="Cox K."/>
            <person name="Korf I."/>
            <person name="Meyers B.C."/>
            <person name="Michelmore R.W."/>
        </authorList>
    </citation>
    <scope>NUCLEOTIDE SEQUENCE [LARGE SCALE GENOMIC DNA]</scope>
    <source>
        <strain evidence="2">cv. Salinas</strain>
        <tissue evidence="1">Seedlings</tissue>
    </source>
</reference>
<keyword evidence="2" id="KW-1185">Reference proteome</keyword>
<protein>
    <submittedName>
        <fullName evidence="1">Uncharacterized protein</fullName>
    </submittedName>
</protein>
<organism evidence="1 2">
    <name type="scientific">Lactuca sativa</name>
    <name type="common">Garden lettuce</name>
    <dbReference type="NCBI Taxonomy" id="4236"/>
    <lineage>
        <taxon>Eukaryota</taxon>
        <taxon>Viridiplantae</taxon>
        <taxon>Streptophyta</taxon>
        <taxon>Embryophyta</taxon>
        <taxon>Tracheophyta</taxon>
        <taxon>Spermatophyta</taxon>
        <taxon>Magnoliopsida</taxon>
        <taxon>eudicotyledons</taxon>
        <taxon>Gunneridae</taxon>
        <taxon>Pentapetalae</taxon>
        <taxon>asterids</taxon>
        <taxon>campanulids</taxon>
        <taxon>Asterales</taxon>
        <taxon>Asteraceae</taxon>
        <taxon>Cichorioideae</taxon>
        <taxon>Cichorieae</taxon>
        <taxon>Lactucinae</taxon>
        <taxon>Lactuca</taxon>
    </lineage>
</organism>
<comment type="caution">
    <text evidence="1">The sequence shown here is derived from an EMBL/GenBank/DDBJ whole genome shotgun (WGS) entry which is preliminary data.</text>
</comment>
<sequence length="90" mass="10533">MTKNEGDYMMVDHKHKNIFYKTTKFRVSNNFVVMVDPYNFVTFQDLITRNHDTRVAFGFLGQVVSTNPMKVIIKNSKEKRLMNLVDQGLS</sequence>
<name>A0A9R1V2V8_LACSA</name>